<protein>
    <submittedName>
        <fullName evidence="1">Uncharacterized protein</fullName>
    </submittedName>
</protein>
<dbReference type="Proteomes" id="UP000254326">
    <property type="component" value="Unassembled WGS sequence"/>
</dbReference>
<comment type="caution">
    <text evidence="1">The sequence shown here is derived from an EMBL/GenBank/DDBJ whole genome shotgun (WGS) entry which is preliminary data.</text>
</comment>
<proteinExistence type="predicted"/>
<sequence>MIRAARMLTDLHGDIVIVCIHSKIRVKTLEPDSGRSIKNVPKYFFLRGGLIVVLEFKISF</sequence>
<organism evidence="1 2">
    <name type="scientific">Marinomonas piezotolerans</name>
    <dbReference type="NCBI Taxonomy" id="2213058"/>
    <lineage>
        <taxon>Bacteria</taxon>
        <taxon>Pseudomonadati</taxon>
        <taxon>Pseudomonadota</taxon>
        <taxon>Gammaproteobacteria</taxon>
        <taxon>Oceanospirillales</taxon>
        <taxon>Oceanospirillaceae</taxon>
        <taxon>Marinomonas</taxon>
    </lineage>
</organism>
<reference evidence="1 2" key="1">
    <citation type="submission" date="2018-06" db="EMBL/GenBank/DDBJ databases">
        <title>Marinomonas sp. YLB-05 draft genome sequence.</title>
        <authorList>
            <person name="Yu L."/>
            <person name="Tang X."/>
        </authorList>
    </citation>
    <scope>NUCLEOTIDE SEQUENCE [LARGE SCALE GENOMIC DNA]</scope>
    <source>
        <strain evidence="1 2">YLB-05</strain>
    </source>
</reference>
<dbReference type="EMBL" id="QKRA01000004">
    <property type="protein sequence ID" value="RDL44144.1"/>
    <property type="molecule type" value="Genomic_DNA"/>
</dbReference>
<keyword evidence="2" id="KW-1185">Reference proteome</keyword>
<evidence type="ECO:0000313" key="1">
    <source>
        <dbReference type="EMBL" id="RDL44144.1"/>
    </source>
</evidence>
<dbReference type="AlphaFoldDB" id="A0A370U8P3"/>
<evidence type="ECO:0000313" key="2">
    <source>
        <dbReference type="Proteomes" id="UP000254326"/>
    </source>
</evidence>
<gene>
    <name evidence="1" type="ORF">DN730_10955</name>
</gene>
<name>A0A370U8P3_9GAMM</name>
<accession>A0A370U8P3</accession>